<feature type="signal peptide" evidence="6">
    <location>
        <begin position="1"/>
        <end position="22"/>
    </location>
</feature>
<proteinExistence type="predicted"/>
<evidence type="ECO:0000256" key="1">
    <source>
        <dbReference type="ARBA" id="ARBA00022512"/>
    </source>
</evidence>
<keyword evidence="1" id="KW-0134">Cell wall</keyword>
<dbReference type="Proteomes" id="UP000538666">
    <property type="component" value="Unassembled WGS sequence"/>
</dbReference>
<keyword evidence="2" id="KW-0964">Secreted</keyword>
<gene>
    <name evidence="8" type="ORF">HNQ77_001612</name>
</gene>
<evidence type="ECO:0000256" key="3">
    <source>
        <dbReference type="ARBA" id="ARBA00023088"/>
    </source>
</evidence>
<comment type="caution">
    <text evidence="8">The sequence shown here is derived from an EMBL/GenBank/DDBJ whole genome shotgun (WGS) entry which is preliminary data.</text>
</comment>
<feature type="transmembrane region" description="Helical" evidence="5">
    <location>
        <begin position="242"/>
        <end position="261"/>
    </location>
</feature>
<evidence type="ECO:0000313" key="9">
    <source>
        <dbReference type="Proteomes" id="UP000538666"/>
    </source>
</evidence>
<dbReference type="Pfam" id="PF00746">
    <property type="entry name" value="Gram_pos_anchor"/>
    <property type="match status" value="1"/>
</dbReference>
<protein>
    <recommendedName>
        <fullName evidence="7">Gram-positive cocci surface proteins LPxTG domain-containing protein</fullName>
    </recommendedName>
</protein>
<feature type="compositionally biased region" description="Low complexity" evidence="4">
    <location>
        <begin position="192"/>
        <end position="212"/>
    </location>
</feature>
<dbReference type="OrthoDB" id="119538at2"/>
<dbReference type="RefSeq" id="WP_156185847.1">
    <property type="nucleotide sequence ID" value="NZ_JACHEK010000003.1"/>
</dbReference>
<dbReference type="AlphaFoldDB" id="A0A841JQL7"/>
<dbReference type="InterPro" id="IPR019931">
    <property type="entry name" value="LPXTG_anchor"/>
</dbReference>
<organism evidence="8 9">
    <name type="scientific">Silvibacterium bohemicum</name>
    <dbReference type="NCBI Taxonomy" id="1577686"/>
    <lineage>
        <taxon>Bacteria</taxon>
        <taxon>Pseudomonadati</taxon>
        <taxon>Acidobacteriota</taxon>
        <taxon>Terriglobia</taxon>
        <taxon>Terriglobales</taxon>
        <taxon>Acidobacteriaceae</taxon>
        <taxon>Silvibacterium</taxon>
    </lineage>
</organism>
<accession>A0A841JQL7</accession>
<reference evidence="8 9" key="1">
    <citation type="submission" date="2020-08" db="EMBL/GenBank/DDBJ databases">
        <title>Genomic Encyclopedia of Type Strains, Phase IV (KMG-IV): sequencing the most valuable type-strain genomes for metagenomic binning, comparative biology and taxonomic classification.</title>
        <authorList>
            <person name="Goeker M."/>
        </authorList>
    </citation>
    <scope>NUCLEOTIDE SEQUENCE [LARGE SCALE GENOMIC DNA]</scope>
    <source>
        <strain evidence="8 9">DSM 103733</strain>
    </source>
</reference>
<feature type="chain" id="PRO_5032428732" description="Gram-positive cocci surface proteins LPxTG domain-containing protein" evidence="6">
    <location>
        <begin position="23"/>
        <end position="269"/>
    </location>
</feature>
<evidence type="ECO:0000256" key="4">
    <source>
        <dbReference type="SAM" id="MobiDB-lite"/>
    </source>
</evidence>
<keyword evidence="5" id="KW-0812">Transmembrane</keyword>
<feature type="region of interest" description="Disordered" evidence="4">
    <location>
        <begin position="192"/>
        <end position="224"/>
    </location>
</feature>
<evidence type="ECO:0000256" key="5">
    <source>
        <dbReference type="SAM" id="Phobius"/>
    </source>
</evidence>
<evidence type="ECO:0000259" key="7">
    <source>
        <dbReference type="Pfam" id="PF00746"/>
    </source>
</evidence>
<evidence type="ECO:0000313" key="8">
    <source>
        <dbReference type="EMBL" id="MBB6143663.1"/>
    </source>
</evidence>
<keyword evidence="3" id="KW-0572">Peptidoglycan-anchor</keyword>
<keyword evidence="6" id="KW-0732">Signal</keyword>
<keyword evidence="5" id="KW-1133">Transmembrane helix</keyword>
<feature type="domain" description="Gram-positive cocci surface proteins LPxTG" evidence="7">
    <location>
        <begin position="232"/>
        <end position="266"/>
    </location>
</feature>
<name>A0A841JQL7_9BACT</name>
<evidence type="ECO:0000256" key="6">
    <source>
        <dbReference type="SAM" id="SignalP"/>
    </source>
</evidence>
<evidence type="ECO:0000256" key="2">
    <source>
        <dbReference type="ARBA" id="ARBA00022525"/>
    </source>
</evidence>
<dbReference type="EMBL" id="JACHEK010000003">
    <property type="protein sequence ID" value="MBB6143663.1"/>
    <property type="molecule type" value="Genomic_DNA"/>
</dbReference>
<keyword evidence="5" id="KW-0472">Membrane</keyword>
<sequence>MRLHPSVWGVIVSVGSAASLIAAPLAPADPAAVSLTSTFSVTSPTEIPNDKLKPGSYSITVVDHLSDRIVLRVDDAKGKLHSTFLGVPNSGLSSGVAGPISWNLSSDHEGALRGFSFPGGGAVEFVYPKDQAVAIAKKSGGTVPAIDPASEGMVVKDNTLSKEDMAMVTLWTLTPTTVGPKDATQPAIQAARYQAPQTAQPAPPQEVAQNEPPAAPPAPAPQSLSVRRKPVLAKLPHTASNLPLILIGGLLSLFAAGVLSFSRRADDAA</sequence>
<keyword evidence="9" id="KW-1185">Reference proteome</keyword>